<reference evidence="7 8" key="1">
    <citation type="submission" date="2014-10" db="EMBL/GenBank/DDBJ databases">
        <title>Draft genome sequence of Pseudomonas chlororaphis EA105.</title>
        <authorList>
            <person name="McCully L.M."/>
            <person name="Bitzer A.S."/>
            <person name="Spence C."/>
            <person name="Bais H."/>
            <person name="Silby M.W."/>
        </authorList>
    </citation>
    <scope>NUCLEOTIDE SEQUENCE [LARGE SCALE GENOMIC DNA]</scope>
    <source>
        <strain evidence="7 8">EA105</strain>
    </source>
</reference>
<accession>A0A0A6D9W8</accession>
<dbReference type="AlphaFoldDB" id="A0A0A6D9W8"/>
<dbReference type="PATRIC" id="fig|587753.9.peg.2794"/>
<evidence type="ECO:0000256" key="3">
    <source>
        <dbReference type="ARBA" id="ARBA00050769"/>
    </source>
</evidence>
<protein>
    <recommendedName>
        <fullName evidence="5">2,5-dioxovalerate dehydrogenase</fullName>
        <ecNumber evidence="5">1.2.1.26</ecNumber>
    </recommendedName>
</protein>
<dbReference type="PANTHER" id="PTHR43353">
    <property type="entry name" value="SUCCINATE-SEMIALDEHYDE DEHYDROGENASE, MITOCHONDRIAL"/>
    <property type="match status" value="1"/>
</dbReference>
<dbReference type="EMBL" id="JSFK01000023">
    <property type="protein sequence ID" value="KHA71334.1"/>
    <property type="molecule type" value="Genomic_DNA"/>
</dbReference>
<comment type="catalytic activity">
    <reaction evidence="4">
        <text>2,5-dioxopentanoate + NADP(+) + H2O = 2-oxoglutarate + NADPH + 2 H(+)</text>
        <dbReference type="Rhea" id="RHEA:11296"/>
        <dbReference type="ChEBI" id="CHEBI:15377"/>
        <dbReference type="ChEBI" id="CHEBI:15378"/>
        <dbReference type="ChEBI" id="CHEBI:16810"/>
        <dbReference type="ChEBI" id="CHEBI:57783"/>
        <dbReference type="ChEBI" id="CHEBI:58136"/>
        <dbReference type="ChEBI" id="CHEBI:58349"/>
        <dbReference type="EC" id="1.2.1.26"/>
    </reaction>
</comment>
<organism evidence="7 8">
    <name type="scientific">Pseudomonas chlororaphis</name>
    <dbReference type="NCBI Taxonomy" id="587753"/>
    <lineage>
        <taxon>Bacteria</taxon>
        <taxon>Pseudomonadati</taxon>
        <taxon>Pseudomonadota</taxon>
        <taxon>Gammaproteobacteria</taxon>
        <taxon>Pseudomonadales</taxon>
        <taxon>Pseudomonadaceae</taxon>
        <taxon>Pseudomonas</taxon>
    </lineage>
</organism>
<gene>
    <name evidence="7" type="ORF">NZ35_20730</name>
</gene>
<sequence length="530" mass="56044">MTLTGHMLIGQQSIAGNREAVRGINPATNEALEPAYAGGSTEHVEQACALAWAAFDVYRETALSVRAEFLESIAEEIEGLGDELIDRAHAETGLPRARLLGERGRTCQQLRMFARTVRAGEWLDVRVDSALPQRQPLPRADLRQRQIALGPVAVFGASNFPLAFSVAGGDTASALAAGCPVIVKAHSAHPGTSELVGRAVARAIRACGLPEGVFSLLYGSGREVGIALVTDPRIKAVGFTGSRSGGLALIQAAQARPEPIPVYAEMSSINPVLLFPAALDSRTQALAEGFVASLTLGAGQFCTNPGLVIALKGPALERFIGATTELIQRSPAQTMLTPGIFSAYESAVNALADNASANIAGVGLSGNGPNQCQAHVFATEAADFLTDHRLQAEAFGAAALIVQCSSEAEIREVAEHLEGQLTATLHLDDQDLEQARALLPTLERKAGRLLVNGWPTGVEVCDAMVHGGPFPATSDSRTTSVGTAAILRFLRPVCYQDFPDSLLPDALKQCNPLQLRRLLDGHREVQRHGE</sequence>
<dbReference type="CDD" id="cd07129">
    <property type="entry name" value="ALDH_KGSADH"/>
    <property type="match status" value="1"/>
</dbReference>
<comment type="similarity">
    <text evidence="1">Belongs to the aldehyde dehydrogenase family.</text>
</comment>
<evidence type="ECO:0000256" key="2">
    <source>
        <dbReference type="ARBA" id="ARBA00023002"/>
    </source>
</evidence>
<dbReference type="FunFam" id="3.40.605.10:FF:000037">
    <property type="entry name" value="NADP-dependent fatty aldehyde dehydrogenase"/>
    <property type="match status" value="1"/>
</dbReference>
<name>A0A0A6D9W8_9PSED</name>
<evidence type="ECO:0000256" key="1">
    <source>
        <dbReference type="ARBA" id="ARBA00009986"/>
    </source>
</evidence>
<comment type="caution">
    <text evidence="7">The sequence shown here is derived from an EMBL/GenBank/DDBJ whole genome shotgun (WGS) entry which is preliminary data.</text>
</comment>
<dbReference type="Pfam" id="PF00171">
    <property type="entry name" value="Aldedh"/>
    <property type="match status" value="1"/>
</dbReference>
<dbReference type="InterPro" id="IPR016163">
    <property type="entry name" value="Ald_DH_C"/>
</dbReference>
<dbReference type="Gene3D" id="3.40.309.10">
    <property type="entry name" value="Aldehyde Dehydrogenase, Chain A, domain 2"/>
    <property type="match status" value="1"/>
</dbReference>
<evidence type="ECO:0000256" key="5">
    <source>
        <dbReference type="ARBA" id="ARBA00067023"/>
    </source>
</evidence>
<dbReference type="InterPro" id="IPR016161">
    <property type="entry name" value="Ald_DH/histidinol_DH"/>
</dbReference>
<keyword evidence="2" id="KW-0560">Oxidoreductase</keyword>
<evidence type="ECO:0000313" key="8">
    <source>
        <dbReference type="Proteomes" id="UP000030564"/>
    </source>
</evidence>
<dbReference type="PANTHER" id="PTHR43353:SF3">
    <property type="entry name" value="ALDEHYDE DEHYDROGENASE-RELATED"/>
    <property type="match status" value="1"/>
</dbReference>
<proteinExistence type="inferred from homology"/>
<dbReference type="EC" id="1.2.1.26" evidence="5"/>
<dbReference type="InterPro" id="IPR050740">
    <property type="entry name" value="Aldehyde_DH_Superfamily"/>
</dbReference>
<dbReference type="Proteomes" id="UP000030564">
    <property type="component" value="Unassembled WGS sequence"/>
</dbReference>
<evidence type="ECO:0000259" key="6">
    <source>
        <dbReference type="Pfam" id="PF00171"/>
    </source>
</evidence>
<dbReference type="OrthoDB" id="9770537at2"/>
<dbReference type="Gene3D" id="3.40.605.10">
    <property type="entry name" value="Aldehyde Dehydrogenase, Chain A, domain 1"/>
    <property type="match status" value="1"/>
</dbReference>
<dbReference type="SUPFAM" id="SSF53720">
    <property type="entry name" value="ALDH-like"/>
    <property type="match status" value="1"/>
</dbReference>
<dbReference type="InterPro" id="IPR015590">
    <property type="entry name" value="Aldehyde_DH_dom"/>
</dbReference>
<dbReference type="GO" id="GO:0047533">
    <property type="term" value="F:2,5-dioxovalerate dehydrogenase (NADP+) activity"/>
    <property type="evidence" value="ECO:0007669"/>
    <property type="project" value="UniProtKB-EC"/>
</dbReference>
<evidence type="ECO:0000313" key="7">
    <source>
        <dbReference type="EMBL" id="KHA71334.1"/>
    </source>
</evidence>
<dbReference type="InterPro" id="IPR044151">
    <property type="entry name" value="ALDH_KGSADH"/>
</dbReference>
<comment type="catalytic activity">
    <reaction evidence="3">
        <text>2,5-dioxopentanoate + NAD(+) + H2O = 2-oxoglutarate + NADH + 2 H(+)</text>
        <dbReference type="Rhea" id="RHEA:47152"/>
        <dbReference type="ChEBI" id="CHEBI:15377"/>
        <dbReference type="ChEBI" id="CHEBI:15378"/>
        <dbReference type="ChEBI" id="CHEBI:16810"/>
        <dbReference type="ChEBI" id="CHEBI:57540"/>
        <dbReference type="ChEBI" id="CHEBI:57945"/>
        <dbReference type="ChEBI" id="CHEBI:58136"/>
    </reaction>
</comment>
<dbReference type="InterPro" id="IPR016162">
    <property type="entry name" value="Ald_DH_N"/>
</dbReference>
<feature type="domain" description="Aldehyde dehydrogenase" evidence="6">
    <location>
        <begin position="18"/>
        <end position="460"/>
    </location>
</feature>
<evidence type="ECO:0000256" key="4">
    <source>
        <dbReference type="ARBA" id="ARBA00051918"/>
    </source>
</evidence>